<proteinExistence type="predicted"/>
<gene>
    <name evidence="1" type="ORF">ENU28_00500</name>
</gene>
<dbReference type="AlphaFoldDB" id="A0A7V4CH45"/>
<name>A0A7V4CH45_UNCW3</name>
<comment type="caution">
    <text evidence="1">The sequence shown here is derived from an EMBL/GenBank/DDBJ whole genome shotgun (WGS) entry which is preliminary data.</text>
</comment>
<sequence length="129" mass="15534">MYLIDGYNLLHQFYKDINENKINYYREELIYLIKDYCEIKRKKAQIFFDVKSVPLSLLPPIRLKSDYLKVSYVKDADLAIINILENTKDITRYTVVSSDRKIINYAQRKGFKVFSSQRFKTILLTFKWE</sequence>
<dbReference type="Pfam" id="PF05991">
    <property type="entry name" value="NYN_YacP"/>
    <property type="match status" value="1"/>
</dbReference>
<reference evidence="1" key="1">
    <citation type="journal article" date="2020" name="mSystems">
        <title>Genome- and Community-Level Interaction Insights into Carbon Utilization and Element Cycling Functions of Hydrothermarchaeota in Hydrothermal Sediment.</title>
        <authorList>
            <person name="Zhou Z."/>
            <person name="Liu Y."/>
            <person name="Xu W."/>
            <person name="Pan J."/>
            <person name="Luo Z.H."/>
            <person name="Li M."/>
        </authorList>
    </citation>
    <scope>NUCLEOTIDE SEQUENCE [LARGE SCALE GENOMIC DNA]</scope>
    <source>
        <strain evidence="1">SpSt-655</strain>
    </source>
</reference>
<accession>A0A7V4CH45</accession>
<evidence type="ECO:0000313" key="1">
    <source>
        <dbReference type="EMBL" id="HGQ54926.1"/>
    </source>
</evidence>
<dbReference type="InterPro" id="IPR010298">
    <property type="entry name" value="YacP-like"/>
</dbReference>
<organism evidence="1">
    <name type="scientific">candidate division WOR-3 bacterium</name>
    <dbReference type="NCBI Taxonomy" id="2052148"/>
    <lineage>
        <taxon>Bacteria</taxon>
        <taxon>Bacteria division WOR-3</taxon>
    </lineage>
</organism>
<evidence type="ECO:0008006" key="2">
    <source>
        <dbReference type="Google" id="ProtNLM"/>
    </source>
</evidence>
<dbReference type="EMBL" id="DTBX01000017">
    <property type="protein sequence ID" value="HGQ54926.1"/>
    <property type="molecule type" value="Genomic_DNA"/>
</dbReference>
<protein>
    <recommendedName>
        <fullName evidence="2">NYN domain-containing protein</fullName>
    </recommendedName>
</protein>